<comment type="subcellular location">
    <subcellularLocation>
        <location evidence="1">Cell membrane</location>
        <topology evidence="1">Multi-pass membrane protein</topology>
    </subcellularLocation>
</comment>
<dbReference type="OrthoDB" id="9781030at2"/>
<feature type="transmembrane region" description="Helical" evidence="7">
    <location>
        <begin position="238"/>
        <end position="259"/>
    </location>
</feature>
<keyword evidence="5 7" id="KW-0472">Membrane</keyword>
<organism evidence="8 9">
    <name type="scientific">Streptomyces paludis</name>
    <dbReference type="NCBI Taxonomy" id="2282738"/>
    <lineage>
        <taxon>Bacteria</taxon>
        <taxon>Bacillati</taxon>
        <taxon>Actinomycetota</taxon>
        <taxon>Actinomycetes</taxon>
        <taxon>Kitasatosporales</taxon>
        <taxon>Streptomycetaceae</taxon>
        <taxon>Streptomyces</taxon>
    </lineage>
</organism>
<evidence type="ECO:0000313" key="9">
    <source>
        <dbReference type="Proteomes" id="UP000253868"/>
    </source>
</evidence>
<feature type="region of interest" description="Disordered" evidence="6">
    <location>
        <begin position="1"/>
        <end position="28"/>
    </location>
</feature>
<dbReference type="PIRSF" id="PIRSF035875">
    <property type="entry name" value="RNase_BN"/>
    <property type="match status" value="1"/>
</dbReference>
<keyword evidence="9" id="KW-1185">Reference proteome</keyword>
<evidence type="ECO:0000256" key="3">
    <source>
        <dbReference type="ARBA" id="ARBA00022692"/>
    </source>
</evidence>
<dbReference type="PANTHER" id="PTHR30213:SF0">
    <property type="entry name" value="UPF0761 MEMBRANE PROTEIN YIHY"/>
    <property type="match status" value="1"/>
</dbReference>
<evidence type="ECO:0000313" key="8">
    <source>
        <dbReference type="EMBL" id="AXG82057.1"/>
    </source>
</evidence>
<dbReference type="Pfam" id="PF03631">
    <property type="entry name" value="Virul_fac_BrkB"/>
    <property type="match status" value="1"/>
</dbReference>
<evidence type="ECO:0000256" key="4">
    <source>
        <dbReference type="ARBA" id="ARBA00022989"/>
    </source>
</evidence>
<evidence type="ECO:0000256" key="6">
    <source>
        <dbReference type="SAM" id="MobiDB-lite"/>
    </source>
</evidence>
<reference evidence="9" key="1">
    <citation type="submission" date="2018-07" db="EMBL/GenBank/DDBJ databases">
        <authorList>
            <person name="Zhao J."/>
        </authorList>
    </citation>
    <scope>NUCLEOTIDE SEQUENCE [LARGE SCALE GENOMIC DNA]</scope>
    <source>
        <strain evidence="9">GSSD-12</strain>
    </source>
</reference>
<protein>
    <submittedName>
        <fullName evidence="8">YihY/virulence factor BrkB family protein</fullName>
    </submittedName>
</protein>
<dbReference type="InterPro" id="IPR017039">
    <property type="entry name" value="Virul_fac_BrkB"/>
</dbReference>
<dbReference type="Proteomes" id="UP000253868">
    <property type="component" value="Chromosome"/>
</dbReference>
<feature type="transmembrane region" description="Helical" evidence="7">
    <location>
        <begin position="271"/>
        <end position="293"/>
    </location>
</feature>
<feature type="compositionally biased region" description="Polar residues" evidence="6">
    <location>
        <begin position="1"/>
        <end position="10"/>
    </location>
</feature>
<feature type="transmembrane region" description="Helical" evidence="7">
    <location>
        <begin position="204"/>
        <end position="226"/>
    </location>
</feature>
<accession>A0A345HZD3</accession>
<sequence length="341" mass="35582">MTARSSTQEAALSAEESGRRDVKETTGSAPAWRDRLAGALRRTPVALWNDDAMDRAAALTYYAVLAIFPALLVTVCAIGLVGPDASGQFTDQAAGLVPGQSRQLVHSALVEMAEQRSAAWLLGSVGAVGALWSSSSYLSVFRRGLHAMHGAVDHRPPWRTAPRIALTALGMLTLLVTSAFTLVLTGEAATTLGRLLGMGMTVSLVWRSLKWPLLLALAAVLVLMVFRTGPVGTRRLRRALPGGILAVALWLLTSAGFAVYTSHAGTYNRLYGSLAGIIVFLVWLWVTNLSLLAGAQFNAELARGAAADTAGADTTGADADGAGAARVPAPTGPASAEKRPG</sequence>
<proteinExistence type="predicted"/>
<feature type="transmembrane region" description="Helical" evidence="7">
    <location>
        <begin position="118"/>
        <end position="140"/>
    </location>
</feature>
<gene>
    <name evidence="8" type="ORF">DVK44_34840</name>
</gene>
<keyword evidence="3 7" id="KW-0812">Transmembrane</keyword>
<evidence type="ECO:0000256" key="2">
    <source>
        <dbReference type="ARBA" id="ARBA00022475"/>
    </source>
</evidence>
<feature type="compositionally biased region" description="Low complexity" evidence="6">
    <location>
        <begin position="311"/>
        <end position="325"/>
    </location>
</feature>
<feature type="transmembrane region" description="Helical" evidence="7">
    <location>
        <begin position="161"/>
        <end position="184"/>
    </location>
</feature>
<feature type="transmembrane region" description="Helical" evidence="7">
    <location>
        <begin position="59"/>
        <end position="81"/>
    </location>
</feature>
<dbReference type="AlphaFoldDB" id="A0A345HZD3"/>
<evidence type="ECO:0000256" key="5">
    <source>
        <dbReference type="ARBA" id="ARBA00023136"/>
    </source>
</evidence>
<keyword evidence="2" id="KW-1003">Cell membrane</keyword>
<dbReference type="PANTHER" id="PTHR30213">
    <property type="entry name" value="INNER MEMBRANE PROTEIN YHJD"/>
    <property type="match status" value="1"/>
</dbReference>
<dbReference type="EMBL" id="CP031194">
    <property type="protein sequence ID" value="AXG82057.1"/>
    <property type="molecule type" value="Genomic_DNA"/>
</dbReference>
<evidence type="ECO:0000256" key="7">
    <source>
        <dbReference type="SAM" id="Phobius"/>
    </source>
</evidence>
<evidence type="ECO:0000256" key="1">
    <source>
        <dbReference type="ARBA" id="ARBA00004651"/>
    </source>
</evidence>
<feature type="region of interest" description="Disordered" evidence="6">
    <location>
        <begin position="311"/>
        <end position="341"/>
    </location>
</feature>
<dbReference type="NCBIfam" id="TIGR00765">
    <property type="entry name" value="yihY_not_rbn"/>
    <property type="match status" value="1"/>
</dbReference>
<name>A0A345HZD3_9ACTN</name>
<dbReference type="KEGG" id="spad:DVK44_34840"/>
<dbReference type="GO" id="GO:0005886">
    <property type="term" value="C:plasma membrane"/>
    <property type="evidence" value="ECO:0007669"/>
    <property type="project" value="UniProtKB-SubCell"/>
</dbReference>
<keyword evidence="4 7" id="KW-1133">Transmembrane helix</keyword>